<dbReference type="InterPro" id="IPR014182">
    <property type="entry name" value="ADH_Zn_typ-1"/>
</dbReference>
<dbReference type="SUPFAM" id="SSF50129">
    <property type="entry name" value="GroES-like"/>
    <property type="match status" value="1"/>
</dbReference>
<dbReference type="NCBIfam" id="TIGR02817">
    <property type="entry name" value="adh_fam_1"/>
    <property type="match status" value="1"/>
</dbReference>
<dbReference type="AlphaFoldDB" id="A0A1I2S4G3"/>
<dbReference type="STRING" id="269670.SAMN02982927_01825"/>
<dbReference type="GO" id="GO:0008270">
    <property type="term" value="F:zinc ion binding"/>
    <property type="evidence" value="ECO:0007669"/>
    <property type="project" value="InterPro"/>
</dbReference>
<dbReference type="InterPro" id="IPR036291">
    <property type="entry name" value="NAD(P)-bd_dom_sf"/>
</dbReference>
<dbReference type="InterPro" id="IPR013154">
    <property type="entry name" value="ADH-like_N"/>
</dbReference>
<keyword evidence="2" id="KW-0479">Metal-binding</keyword>
<keyword evidence="2" id="KW-0560">Oxidoreductase</keyword>
<keyword evidence="1" id="KW-0521">NADP</keyword>
<dbReference type="Gene3D" id="3.90.180.10">
    <property type="entry name" value="Medium-chain alcohol dehydrogenases, catalytic domain"/>
    <property type="match status" value="1"/>
</dbReference>
<evidence type="ECO:0000313" key="5">
    <source>
        <dbReference type="Proteomes" id="UP000198752"/>
    </source>
</evidence>
<dbReference type="Gene3D" id="3.40.50.720">
    <property type="entry name" value="NAD(P)-binding Rossmann-like Domain"/>
    <property type="match status" value="1"/>
</dbReference>
<dbReference type="InterPro" id="IPR011032">
    <property type="entry name" value="GroES-like_sf"/>
</dbReference>
<keyword evidence="5" id="KW-1185">Reference proteome</keyword>
<comment type="similarity">
    <text evidence="2">Belongs to the zinc-containing alcohol dehydrogenase family. Quinone oxidoreductase subfamily.</text>
</comment>
<dbReference type="PANTHER" id="PTHR44154:SF1">
    <property type="entry name" value="QUINONE OXIDOREDUCTASE"/>
    <property type="match status" value="1"/>
</dbReference>
<sequence length="339" mass="37389">MKAFGTHEVTDSSNSDSIVSIEIPNQEPTGHDLLVQVKAVSVNPVDTKVRNARNGRTNGARIVGYDASGIVIAVGEKVTLFKPGDEVYYAGDITRKGTNAEQHLVDERIVAVKPKTLDYLTAAGMPLTSITAYEALFDRLPFSAENHEENVGRRLLIINGAGGVGSIAIQLAKWAGLHVTATASRPETVQWVKNLGADEVINHRKPFKEEFEKLPFDTVDAILCLNNTKEHWQNMYDVIKPQGRICSIVEIGEGINLDLIKSKSITFSWESMFTRSMFEAEDMIEQHNLLTKVAELLDSGVIKQTVTKKLTPLNAENLREAHRLVESGRMIGKVVIGEN</sequence>
<dbReference type="SMART" id="SM00829">
    <property type="entry name" value="PKS_ER"/>
    <property type="match status" value="1"/>
</dbReference>
<dbReference type="Pfam" id="PF08240">
    <property type="entry name" value="ADH_N"/>
    <property type="match status" value="1"/>
</dbReference>
<evidence type="ECO:0000313" key="4">
    <source>
        <dbReference type="EMBL" id="SFG47640.1"/>
    </source>
</evidence>
<evidence type="ECO:0000256" key="2">
    <source>
        <dbReference type="RuleBase" id="RU364000"/>
    </source>
</evidence>
<evidence type="ECO:0000259" key="3">
    <source>
        <dbReference type="SMART" id="SM00829"/>
    </source>
</evidence>
<accession>A0A1I2S4G3</accession>
<keyword evidence="2" id="KW-0862">Zinc</keyword>
<dbReference type="Proteomes" id="UP000198752">
    <property type="component" value="Unassembled WGS sequence"/>
</dbReference>
<evidence type="ECO:0000256" key="1">
    <source>
        <dbReference type="ARBA" id="ARBA00022857"/>
    </source>
</evidence>
<dbReference type="InterPro" id="IPR020843">
    <property type="entry name" value="ER"/>
</dbReference>
<name>A0A1I2S4G3_9BACL</name>
<dbReference type="Pfam" id="PF13602">
    <property type="entry name" value="ADH_zinc_N_2"/>
    <property type="match status" value="1"/>
</dbReference>
<protein>
    <recommendedName>
        <fullName evidence="2">Zinc-type alcohol dehydrogenase-like protein</fullName>
    </recommendedName>
</protein>
<reference evidence="5" key="1">
    <citation type="submission" date="2016-10" db="EMBL/GenBank/DDBJ databases">
        <authorList>
            <person name="Varghese N."/>
            <person name="Submissions S."/>
        </authorList>
    </citation>
    <scope>NUCLEOTIDE SEQUENCE [LARGE SCALE GENOMIC DNA]</scope>
    <source>
        <strain evidence="5">ATCC 700379</strain>
    </source>
</reference>
<feature type="domain" description="Enoyl reductase (ER)" evidence="3">
    <location>
        <begin position="13"/>
        <end position="336"/>
    </location>
</feature>
<dbReference type="InterPro" id="IPR051603">
    <property type="entry name" value="Zinc-ADH_QOR/CCCR"/>
</dbReference>
<dbReference type="CDD" id="cd08252">
    <property type="entry name" value="AL_MDR"/>
    <property type="match status" value="1"/>
</dbReference>
<dbReference type="SUPFAM" id="SSF51735">
    <property type="entry name" value="NAD(P)-binding Rossmann-fold domains"/>
    <property type="match status" value="1"/>
</dbReference>
<dbReference type="PANTHER" id="PTHR44154">
    <property type="entry name" value="QUINONE OXIDOREDUCTASE"/>
    <property type="match status" value="1"/>
</dbReference>
<dbReference type="GO" id="GO:0016491">
    <property type="term" value="F:oxidoreductase activity"/>
    <property type="evidence" value="ECO:0007669"/>
    <property type="project" value="UniProtKB-KW"/>
</dbReference>
<dbReference type="EMBL" id="FOOY01000011">
    <property type="protein sequence ID" value="SFG47640.1"/>
    <property type="molecule type" value="Genomic_DNA"/>
</dbReference>
<dbReference type="OrthoDB" id="9792162at2"/>
<organism evidence="4 5">
    <name type="scientific">Sporolactobacillus nakayamae</name>
    <dbReference type="NCBI Taxonomy" id="269670"/>
    <lineage>
        <taxon>Bacteria</taxon>
        <taxon>Bacillati</taxon>
        <taxon>Bacillota</taxon>
        <taxon>Bacilli</taxon>
        <taxon>Bacillales</taxon>
        <taxon>Sporolactobacillaceae</taxon>
        <taxon>Sporolactobacillus</taxon>
    </lineage>
</organism>
<dbReference type="RefSeq" id="WP_093672207.1">
    <property type="nucleotide sequence ID" value="NZ_FOOY01000011.1"/>
</dbReference>
<gene>
    <name evidence="4" type="ORF">SAMN02982927_01825</name>
</gene>
<proteinExistence type="inferred from homology"/>